<dbReference type="Proteomes" id="UP001189429">
    <property type="component" value="Unassembled WGS sequence"/>
</dbReference>
<name>A0ABN9V8Z0_9DINO</name>
<keyword evidence="2" id="KW-1185">Reference proteome</keyword>
<gene>
    <name evidence="1" type="ORF">PCOR1329_LOCUS55573</name>
</gene>
<reference evidence="1" key="1">
    <citation type="submission" date="2023-10" db="EMBL/GenBank/DDBJ databases">
        <authorList>
            <person name="Chen Y."/>
            <person name="Shah S."/>
            <person name="Dougan E. K."/>
            <person name="Thang M."/>
            <person name="Chan C."/>
        </authorList>
    </citation>
    <scope>NUCLEOTIDE SEQUENCE [LARGE SCALE GENOMIC DNA]</scope>
</reference>
<dbReference type="EMBL" id="CAUYUJ010016818">
    <property type="protein sequence ID" value="CAK0869109.1"/>
    <property type="molecule type" value="Genomic_DNA"/>
</dbReference>
<protein>
    <submittedName>
        <fullName evidence="1">Uncharacterized protein</fullName>
    </submittedName>
</protein>
<evidence type="ECO:0000313" key="1">
    <source>
        <dbReference type="EMBL" id="CAK0869109.1"/>
    </source>
</evidence>
<sequence>MDDWSAVSWMPLSFLPVKLGWKTTCGQRKRSLPTVTMFPSRELLRLLPLGLLRGGLHLGVEATRDVAAEFLLDVAHDLSPSQGGGRVATSGEEFHQGPDCTPWGPRPPTTGADSHAAARGLLAGGHRVRHAAAGTHNDEPCCAARSAQREHCLERELHRQPARWTSQT</sequence>
<accession>A0ABN9V8Z0</accession>
<comment type="caution">
    <text evidence="1">The sequence shown here is derived from an EMBL/GenBank/DDBJ whole genome shotgun (WGS) entry which is preliminary data.</text>
</comment>
<evidence type="ECO:0000313" key="2">
    <source>
        <dbReference type="Proteomes" id="UP001189429"/>
    </source>
</evidence>
<organism evidence="1 2">
    <name type="scientific">Prorocentrum cordatum</name>
    <dbReference type="NCBI Taxonomy" id="2364126"/>
    <lineage>
        <taxon>Eukaryota</taxon>
        <taxon>Sar</taxon>
        <taxon>Alveolata</taxon>
        <taxon>Dinophyceae</taxon>
        <taxon>Prorocentrales</taxon>
        <taxon>Prorocentraceae</taxon>
        <taxon>Prorocentrum</taxon>
    </lineage>
</organism>
<proteinExistence type="predicted"/>